<evidence type="ECO:0000313" key="4">
    <source>
        <dbReference type="EMBL" id="DAD30243.1"/>
    </source>
</evidence>
<dbReference type="EMBL" id="DUZY01000002">
    <property type="protein sequence ID" value="DAD30262.1"/>
    <property type="molecule type" value="Genomic_DNA"/>
</dbReference>
<dbReference type="EMBL" id="DUZY01000002">
    <property type="protein sequence ID" value="DAD30243.1"/>
    <property type="molecule type" value="Genomic_DNA"/>
</dbReference>
<gene>
    <name evidence="2" type="ORF">HUJ06_031701</name>
    <name evidence="3" type="ORF">HUJ06_031709</name>
    <name evidence="4" type="ORF">HUJ06_031711</name>
    <name evidence="5" type="ORF">HUJ06_031728</name>
    <name evidence="6" type="ORF">HUJ06_031730</name>
</gene>
<evidence type="ECO:0000313" key="3">
    <source>
        <dbReference type="EMBL" id="DAD30241.1"/>
    </source>
</evidence>
<evidence type="ECO:0000313" key="6">
    <source>
        <dbReference type="EMBL" id="DAD30262.1"/>
    </source>
</evidence>
<dbReference type="EMBL" id="DUZY01000002">
    <property type="protein sequence ID" value="DAD30241.1"/>
    <property type="molecule type" value="Genomic_DNA"/>
</dbReference>
<dbReference type="EMBL" id="DUZY01000002">
    <property type="protein sequence ID" value="DAD30233.1"/>
    <property type="molecule type" value="Genomic_DNA"/>
</dbReference>
<feature type="compositionally biased region" description="Polar residues" evidence="1">
    <location>
        <begin position="18"/>
        <end position="35"/>
    </location>
</feature>
<dbReference type="EMBL" id="DUZY01000002">
    <property type="protein sequence ID" value="DAD30260.1"/>
    <property type="molecule type" value="Genomic_DNA"/>
</dbReference>
<evidence type="ECO:0000313" key="2">
    <source>
        <dbReference type="EMBL" id="DAD30233.1"/>
    </source>
</evidence>
<reference evidence="2 7" key="1">
    <citation type="journal article" date="2020" name="Mol. Biol. Evol.">
        <title>Distinct Expression and Methylation Patterns for Genes with Different Fates following a Single Whole-Genome Duplication in Flowering Plants.</title>
        <authorList>
            <person name="Shi T."/>
            <person name="Rahmani R.S."/>
            <person name="Gugger P.F."/>
            <person name="Wang M."/>
            <person name="Li H."/>
            <person name="Zhang Y."/>
            <person name="Li Z."/>
            <person name="Wang Q."/>
            <person name="Van de Peer Y."/>
            <person name="Marchal K."/>
            <person name="Chen J."/>
        </authorList>
    </citation>
    <scope>NUCLEOTIDE SEQUENCE [LARGE SCALE GENOMIC DNA]</scope>
    <source>
        <tissue evidence="2">Leaf</tissue>
    </source>
</reference>
<evidence type="ECO:0000313" key="7">
    <source>
        <dbReference type="Proteomes" id="UP000607653"/>
    </source>
</evidence>
<evidence type="ECO:0000313" key="5">
    <source>
        <dbReference type="EMBL" id="DAD30260.1"/>
    </source>
</evidence>
<comment type="caution">
    <text evidence="2">The sequence shown here is derived from an EMBL/GenBank/DDBJ whole genome shotgun (WGS) entry which is preliminary data.</text>
</comment>
<keyword evidence="7" id="KW-1185">Reference proteome</keyword>
<feature type="compositionally biased region" description="Basic and acidic residues" evidence="1">
    <location>
        <begin position="36"/>
        <end position="45"/>
    </location>
</feature>
<feature type="compositionally biased region" description="Basic and acidic residues" evidence="1">
    <location>
        <begin position="1"/>
        <end position="12"/>
    </location>
</feature>
<feature type="region of interest" description="Disordered" evidence="1">
    <location>
        <begin position="1"/>
        <end position="71"/>
    </location>
</feature>
<sequence length="116" mass="13528">MEENLQEKINEKEDLEPQLSSSDTQKSLGPWSTSVHEQKTAEDIRPSQMEELEEQPRQELRRSTKVRRPNPKYIDAALAEEVNNLKPIAHEDACKSERWQKARKEIQGLKQNEDFG</sequence>
<evidence type="ECO:0000256" key="1">
    <source>
        <dbReference type="SAM" id="MobiDB-lite"/>
    </source>
</evidence>
<organism evidence="2 7">
    <name type="scientific">Nelumbo nucifera</name>
    <name type="common">Sacred lotus</name>
    <dbReference type="NCBI Taxonomy" id="4432"/>
    <lineage>
        <taxon>Eukaryota</taxon>
        <taxon>Viridiplantae</taxon>
        <taxon>Streptophyta</taxon>
        <taxon>Embryophyta</taxon>
        <taxon>Tracheophyta</taxon>
        <taxon>Spermatophyta</taxon>
        <taxon>Magnoliopsida</taxon>
        <taxon>Proteales</taxon>
        <taxon>Nelumbonaceae</taxon>
        <taxon>Nelumbo</taxon>
    </lineage>
</organism>
<proteinExistence type="predicted"/>
<accession>A0A822YDL3</accession>
<protein>
    <submittedName>
        <fullName evidence="2">Uncharacterized protein</fullName>
    </submittedName>
</protein>
<dbReference type="AlphaFoldDB" id="A0A822YDL3"/>
<name>A0A822YDL3_NELNU</name>
<dbReference type="Proteomes" id="UP000607653">
    <property type="component" value="Unassembled WGS sequence"/>
</dbReference>